<feature type="transmembrane region" description="Helical" evidence="18">
    <location>
        <begin position="183"/>
        <end position="211"/>
    </location>
</feature>
<feature type="transmembrane region" description="Helical" evidence="18">
    <location>
        <begin position="82"/>
        <end position="100"/>
    </location>
</feature>
<dbReference type="GO" id="GO:0008137">
    <property type="term" value="F:NADH dehydrogenase (ubiquinone) activity"/>
    <property type="evidence" value="ECO:0007669"/>
    <property type="project" value="UniProtKB-EC"/>
</dbReference>
<evidence type="ECO:0000256" key="12">
    <source>
        <dbReference type="ARBA" id="ARBA00023027"/>
    </source>
</evidence>
<evidence type="ECO:0000256" key="11">
    <source>
        <dbReference type="ARBA" id="ARBA00022989"/>
    </source>
</evidence>
<dbReference type="AlphaFoldDB" id="A0A343BS59"/>
<evidence type="ECO:0000256" key="16">
    <source>
        <dbReference type="ARBA" id="ARBA00031028"/>
    </source>
</evidence>
<evidence type="ECO:0000259" key="20">
    <source>
        <dbReference type="Pfam" id="PF00361"/>
    </source>
</evidence>
<evidence type="ECO:0000256" key="4">
    <source>
        <dbReference type="ARBA" id="ARBA00021008"/>
    </source>
</evidence>
<feature type="transmembrane region" description="Helical" evidence="18">
    <location>
        <begin position="105"/>
        <end position="124"/>
    </location>
</feature>
<evidence type="ECO:0000256" key="13">
    <source>
        <dbReference type="ARBA" id="ARBA00023075"/>
    </source>
</evidence>
<evidence type="ECO:0000256" key="14">
    <source>
        <dbReference type="ARBA" id="ARBA00023128"/>
    </source>
</evidence>
<sequence>MGASNLLFAFFLISGPLVSLSSSNWALCWAGMEVGFLGLIPLLFLGGVSSSKESALKYFTIQALASAFLFLTGAMIFLFQESSLWCALGFVGALALKLGVFPGHFWVTSVVFGLEWVACCLILGPLKLPPLGFLSVFSEMGSNWQVGLLLLAGSSAMVGAFLGNNQTNVRAMIGASSITHTGWLVLGAVVGGLWLYLGLYLTILFIALLFMWEGDDLGAALSVLSMSGLPPFVMFVAKFTVVSSLLSQPELFLFILLPLFSAVLSLVFYLKFSYSFYLKAKELPGKMSMFLLSIPNLLGVVWLVMFFDGRDFSP</sequence>
<evidence type="ECO:0000256" key="8">
    <source>
        <dbReference type="ARBA" id="ARBA00022792"/>
    </source>
</evidence>
<dbReference type="InterPro" id="IPR050175">
    <property type="entry name" value="Complex_I_Subunit_2"/>
</dbReference>
<evidence type="ECO:0000256" key="9">
    <source>
        <dbReference type="ARBA" id="ARBA00022967"/>
    </source>
</evidence>
<reference evidence="21" key="1">
    <citation type="journal article" date="2016" name="Mitochondrial DNA Part B Resour">
        <title>Complete mitochondrial genome of the Endangered species Ellobium chinense (Pulmonata, Ellobiidae) from Korea.</title>
        <authorList>
            <person name="Jun J."/>
            <person name="Choi E.H."/>
            <person name="Kil H.J."/>
        </authorList>
    </citation>
    <scope>NUCLEOTIDE SEQUENCE</scope>
</reference>
<proteinExistence type="inferred from homology"/>
<dbReference type="EC" id="7.1.1.2" evidence="3"/>
<dbReference type="GO" id="GO:0005743">
    <property type="term" value="C:mitochondrial inner membrane"/>
    <property type="evidence" value="ECO:0007669"/>
    <property type="project" value="UniProtKB-SubCell"/>
</dbReference>
<keyword evidence="9" id="KW-1278">Translocase</keyword>
<dbReference type="GeneID" id="32229175"/>
<gene>
    <name evidence="21" type="primary">ND2</name>
</gene>
<geneLocation type="mitochondrion" evidence="21"/>
<evidence type="ECO:0000256" key="2">
    <source>
        <dbReference type="ARBA" id="ARBA00007012"/>
    </source>
</evidence>
<dbReference type="EMBL" id="KY056647">
    <property type="protein sequence ID" value="AQX92067.1"/>
    <property type="molecule type" value="Genomic_DNA"/>
</dbReference>
<feature type="transmembrane region" description="Helical" evidence="18">
    <location>
        <begin position="55"/>
        <end position="76"/>
    </location>
</feature>
<feature type="transmembrane region" description="Helical" evidence="18">
    <location>
        <begin position="144"/>
        <end position="162"/>
    </location>
</feature>
<evidence type="ECO:0000256" key="1">
    <source>
        <dbReference type="ARBA" id="ARBA00004448"/>
    </source>
</evidence>
<feature type="domain" description="NADH:quinone oxidoreductase/Mrp antiporter transmembrane" evidence="20">
    <location>
        <begin position="22"/>
        <end position="209"/>
    </location>
</feature>
<evidence type="ECO:0000256" key="18">
    <source>
        <dbReference type="SAM" id="Phobius"/>
    </source>
</evidence>
<evidence type="ECO:0000256" key="3">
    <source>
        <dbReference type="ARBA" id="ARBA00012944"/>
    </source>
</evidence>
<dbReference type="InterPro" id="IPR001750">
    <property type="entry name" value="ND/Mrp_TM"/>
</dbReference>
<dbReference type="GO" id="GO:0006120">
    <property type="term" value="P:mitochondrial electron transport, NADH to ubiquinone"/>
    <property type="evidence" value="ECO:0007669"/>
    <property type="project" value="TreeGrafter"/>
</dbReference>
<evidence type="ECO:0000256" key="15">
    <source>
        <dbReference type="ARBA" id="ARBA00023136"/>
    </source>
</evidence>
<dbReference type="CTD" id="4536"/>
<evidence type="ECO:0000256" key="17">
    <source>
        <dbReference type="ARBA" id="ARBA00049551"/>
    </source>
</evidence>
<keyword evidence="12" id="KW-0520">NAD</keyword>
<feature type="signal peptide" evidence="19">
    <location>
        <begin position="1"/>
        <end position="21"/>
    </location>
</feature>
<keyword evidence="13" id="KW-0830">Ubiquinone</keyword>
<organism evidence="21">
    <name type="scientific">Ellobium chinense</name>
    <dbReference type="NCBI Taxonomy" id="1628040"/>
    <lineage>
        <taxon>Eukaryota</taxon>
        <taxon>Metazoa</taxon>
        <taxon>Spiralia</taxon>
        <taxon>Lophotrochozoa</taxon>
        <taxon>Mollusca</taxon>
        <taxon>Gastropoda</taxon>
        <taxon>Heterobranchia</taxon>
        <taxon>Euthyneura</taxon>
        <taxon>Panpulmonata</taxon>
        <taxon>Eupulmonata</taxon>
        <taxon>Ellobiida</taxon>
        <taxon>Ellobioidea</taxon>
        <taxon>Ellobiidae</taxon>
        <taxon>Ellobium</taxon>
    </lineage>
</organism>
<feature type="chain" id="PRO_5016905267" description="NADH-ubiquinone oxidoreductase chain 2" evidence="19">
    <location>
        <begin position="22"/>
        <end position="314"/>
    </location>
</feature>
<keyword evidence="5" id="KW-0813">Transport</keyword>
<name>A0A343BS59_9EUPU</name>
<comment type="similarity">
    <text evidence="2">Belongs to the complex I subunit 2 family.</text>
</comment>
<evidence type="ECO:0000313" key="21">
    <source>
        <dbReference type="EMBL" id="AQX92067.1"/>
    </source>
</evidence>
<evidence type="ECO:0000256" key="19">
    <source>
        <dbReference type="SAM" id="SignalP"/>
    </source>
</evidence>
<comment type="subcellular location">
    <subcellularLocation>
        <location evidence="1">Mitochondrion inner membrane</location>
        <topology evidence="1">Multi-pass membrane protein</topology>
    </subcellularLocation>
</comment>
<keyword evidence="8" id="KW-0999">Mitochondrion inner membrane</keyword>
<dbReference type="Pfam" id="PF00361">
    <property type="entry name" value="Proton_antipo_M"/>
    <property type="match status" value="1"/>
</dbReference>
<keyword evidence="15 18" id="KW-0472">Membrane</keyword>
<feature type="transmembrane region" description="Helical" evidence="18">
    <location>
        <begin position="29"/>
        <end position="48"/>
    </location>
</feature>
<evidence type="ECO:0000256" key="6">
    <source>
        <dbReference type="ARBA" id="ARBA00022660"/>
    </source>
</evidence>
<keyword evidence="7 18" id="KW-0812">Transmembrane</keyword>
<feature type="transmembrane region" description="Helical" evidence="18">
    <location>
        <begin position="251"/>
        <end position="270"/>
    </location>
</feature>
<keyword evidence="10" id="KW-0249">Electron transport</keyword>
<keyword evidence="11 18" id="KW-1133">Transmembrane helix</keyword>
<dbReference type="PANTHER" id="PTHR46552">
    <property type="entry name" value="NADH-UBIQUINONE OXIDOREDUCTASE CHAIN 2"/>
    <property type="match status" value="1"/>
</dbReference>
<keyword evidence="14 21" id="KW-0496">Mitochondrion</keyword>
<dbReference type="RefSeq" id="YP_009353580.1">
    <property type="nucleotide sequence ID" value="NC_034292.1"/>
</dbReference>
<evidence type="ECO:0000256" key="7">
    <source>
        <dbReference type="ARBA" id="ARBA00022692"/>
    </source>
</evidence>
<feature type="transmembrane region" description="Helical" evidence="18">
    <location>
        <begin position="290"/>
        <end position="307"/>
    </location>
</feature>
<keyword evidence="19" id="KW-0732">Signal</keyword>
<comment type="catalytic activity">
    <reaction evidence="17">
        <text>a ubiquinone + NADH + 5 H(+)(in) = a ubiquinol + NAD(+) + 4 H(+)(out)</text>
        <dbReference type="Rhea" id="RHEA:29091"/>
        <dbReference type="Rhea" id="RHEA-COMP:9565"/>
        <dbReference type="Rhea" id="RHEA-COMP:9566"/>
        <dbReference type="ChEBI" id="CHEBI:15378"/>
        <dbReference type="ChEBI" id="CHEBI:16389"/>
        <dbReference type="ChEBI" id="CHEBI:17976"/>
        <dbReference type="ChEBI" id="CHEBI:57540"/>
        <dbReference type="ChEBI" id="CHEBI:57945"/>
        <dbReference type="EC" id="7.1.1.2"/>
    </reaction>
</comment>
<protein>
    <recommendedName>
        <fullName evidence="4">NADH-ubiquinone oxidoreductase chain 2</fullName>
        <ecNumber evidence="3">7.1.1.2</ecNumber>
    </recommendedName>
    <alternativeName>
        <fullName evidence="16">NADH dehydrogenase subunit 2</fullName>
    </alternativeName>
</protein>
<evidence type="ECO:0000256" key="5">
    <source>
        <dbReference type="ARBA" id="ARBA00022448"/>
    </source>
</evidence>
<feature type="transmembrane region" description="Helical" evidence="18">
    <location>
        <begin position="217"/>
        <end position="239"/>
    </location>
</feature>
<keyword evidence="6" id="KW-0679">Respiratory chain</keyword>
<evidence type="ECO:0000256" key="10">
    <source>
        <dbReference type="ARBA" id="ARBA00022982"/>
    </source>
</evidence>
<accession>A0A343BS59</accession>
<dbReference type="PANTHER" id="PTHR46552:SF1">
    <property type="entry name" value="NADH-UBIQUINONE OXIDOREDUCTASE CHAIN 2"/>
    <property type="match status" value="1"/>
</dbReference>